<dbReference type="EMBL" id="JAKELL010000016">
    <property type="protein sequence ID" value="KAH8994078.1"/>
    <property type="molecule type" value="Genomic_DNA"/>
</dbReference>
<gene>
    <name evidence="2" type="ORF">EDB92DRAFT_1815344</name>
</gene>
<dbReference type="Pfam" id="PF13302">
    <property type="entry name" value="Acetyltransf_3"/>
    <property type="match status" value="1"/>
</dbReference>
<name>A0AAD4LJF0_9AGAM</name>
<comment type="caution">
    <text evidence="2">The sequence shown here is derived from an EMBL/GenBank/DDBJ whole genome shotgun (WGS) entry which is preliminary data.</text>
</comment>
<dbReference type="InterPro" id="IPR016181">
    <property type="entry name" value="Acyl_CoA_acyltransferase"/>
</dbReference>
<dbReference type="AlphaFoldDB" id="A0AAD4LJF0"/>
<protein>
    <submittedName>
        <fullName evidence="2">Acyl-CoA N-acyltransferase</fullName>
    </submittedName>
</protein>
<dbReference type="PROSITE" id="PS51186">
    <property type="entry name" value="GNAT"/>
    <property type="match status" value="1"/>
</dbReference>
<keyword evidence="3" id="KW-1185">Reference proteome</keyword>
<organism evidence="2 3">
    <name type="scientific">Lactarius akahatsu</name>
    <dbReference type="NCBI Taxonomy" id="416441"/>
    <lineage>
        <taxon>Eukaryota</taxon>
        <taxon>Fungi</taxon>
        <taxon>Dikarya</taxon>
        <taxon>Basidiomycota</taxon>
        <taxon>Agaricomycotina</taxon>
        <taxon>Agaricomycetes</taxon>
        <taxon>Russulales</taxon>
        <taxon>Russulaceae</taxon>
        <taxon>Lactarius</taxon>
    </lineage>
</organism>
<sequence length="101" mass="11295">MIGHLSLNTAVPKNRDATLGISLGRRFMGKGYGTEAMRWAIGYGFKELGLHRVQLTVNETNESALEAYRHAGFVEEGRLRKALWKGGKFVDIILMSILDDE</sequence>
<dbReference type="GO" id="GO:0016747">
    <property type="term" value="F:acyltransferase activity, transferring groups other than amino-acyl groups"/>
    <property type="evidence" value="ECO:0007669"/>
    <property type="project" value="InterPro"/>
</dbReference>
<evidence type="ECO:0000259" key="1">
    <source>
        <dbReference type="PROSITE" id="PS51186"/>
    </source>
</evidence>
<evidence type="ECO:0000313" key="3">
    <source>
        <dbReference type="Proteomes" id="UP001201163"/>
    </source>
</evidence>
<feature type="domain" description="N-acetyltransferase" evidence="1">
    <location>
        <begin position="1"/>
        <end position="100"/>
    </location>
</feature>
<dbReference type="Proteomes" id="UP001201163">
    <property type="component" value="Unassembled WGS sequence"/>
</dbReference>
<accession>A0AAD4LJF0</accession>
<dbReference type="Gene3D" id="3.40.630.30">
    <property type="match status" value="1"/>
</dbReference>
<evidence type="ECO:0000313" key="2">
    <source>
        <dbReference type="EMBL" id="KAH8994078.1"/>
    </source>
</evidence>
<dbReference type="InterPro" id="IPR000182">
    <property type="entry name" value="GNAT_dom"/>
</dbReference>
<proteinExistence type="predicted"/>
<reference evidence="2" key="1">
    <citation type="submission" date="2022-01" db="EMBL/GenBank/DDBJ databases">
        <title>Comparative genomics reveals a dynamic genome evolution in the ectomycorrhizal milk-cap (Lactarius) mushrooms.</title>
        <authorList>
            <consortium name="DOE Joint Genome Institute"/>
            <person name="Lebreton A."/>
            <person name="Tang N."/>
            <person name="Kuo A."/>
            <person name="LaButti K."/>
            <person name="Drula E."/>
            <person name="Barry K."/>
            <person name="Clum A."/>
            <person name="Lipzen A."/>
            <person name="Mousain D."/>
            <person name="Ng V."/>
            <person name="Wang R."/>
            <person name="Wang X."/>
            <person name="Dai Y."/>
            <person name="Henrissat B."/>
            <person name="Grigoriev I.V."/>
            <person name="Guerin-Laguette A."/>
            <person name="Yu F."/>
            <person name="Martin F.M."/>
        </authorList>
    </citation>
    <scope>NUCLEOTIDE SEQUENCE</scope>
    <source>
        <strain evidence="2">QP</strain>
    </source>
</reference>
<dbReference type="PANTHER" id="PTHR43415">
    <property type="entry name" value="SPERMIDINE N(1)-ACETYLTRANSFERASE"/>
    <property type="match status" value="1"/>
</dbReference>
<dbReference type="SUPFAM" id="SSF55729">
    <property type="entry name" value="Acyl-CoA N-acyltransferases (Nat)"/>
    <property type="match status" value="1"/>
</dbReference>
<dbReference type="PANTHER" id="PTHR43415:SF3">
    <property type="entry name" value="GNAT-FAMILY ACETYLTRANSFERASE"/>
    <property type="match status" value="1"/>
</dbReference>